<dbReference type="PROSITE" id="PS51318">
    <property type="entry name" value="TAT"/>
    <property type="match status" value="1"/>
</dbReference>
<dbReference type="InterPro" id="IPR014177">
    <property type="entry name" value="Formate_DH_TAT-contain"/>
</dbReference>
<reference evidence="1" key="1">
    <citation type="submission" date="2022-06" db="EMBL/GenBank/DDBJ databases">
        <title>Isolation and Genomics of Futiania mangrovii gen. nov., sp. nov., a Rare and Metabolically-versatile member in the Class Alphaproteobacteria.</title>
        <authorList>
            <person name="Liu L."/>
            <person name="Huang W.-C."/>
            <person name="Pan J."/>
            <person name="Li J."/>
            <person name="Huang Y."/>
            <person name="Du H."/>
            <person name="Liu Y."/>
            <person name="Li M."/>
        </authorList>
    </citation>
    <scope>NUCLEOTIDE SEQUENCE</scope>
    <source>
        <strain evidence="1">FT118</strain>
    </source>
</reference>
<dbReference type="RefSeq" id="WP_269331358.1">
    <property type="nucleotide sequence ID" value="NZ_JAMZFT010000001.1"/>
</dbReference>
<gene>
    <name evidence="1" type="ORF">NJQ99_03225</name>
</gene>
<evidence type="ECO:0000313" key="1">
    <source>
        <dbReference type="EMBL" id="MCP1335413.1"/>
    </source>
</evidence>
<dbReference type="NCBIfam" id="TIGR02811">
    <property type="entry name" value="formate_TAT"/>
    <property type="match status" value="1"/>
</dbReference>
<dbReference type="AlphaFoldDB" id="A0A9J6P9B2"/>
<comment type="caution">
    <text evidence="1">The sequence shown here is derived from an EMBL/GenBank/DDBJ whole genome shotgun (WGS) entry which is preliminary data.</text>
</comment>
<protein>
    <submittedName>
        <fullName evidence="1">Formate dehydrogenase</fullName>
    </submittedName>
</protein>
<proteinExistence type="predicted"/>
<dbReference type="Proteomes" id="UP001055804">
    <property type="component" value="Unassembled WGS sequence"/>
</dbReference>
<name>A0A9J6P9B2_9PROT</name>
<organism evidence="1 2">
    <name type="scientific">Futiania mangrovi</name>
    <dbReference type="NCBI Taxonomy" id="2959716"/>
    <lineage>
        <taxon>Bacteria</taxon>
        <taxon>Pseudomonadati</taxon>
        <taxon>Pseudomonadota</taxon>
        <taxon>Alphaproteobacteria</taxon>
        <taxon>Futianiales</taxon>
        <taxon>Futianiaceae</taxon>
        <taxon>Futiania</taxon>
    </lineage>
</organism>
<sequence>MSDKDGTSGGIARRDLLKLGTLGAVAAGAATALGSVQAGAAETAPAKGAGYRETGHVKTFYDLARF</sequence>
<dbReference type="EMBL" id="JAMZFT010000001">
    <property type="protein sequence ID" value="MCP1335413.1"/>
    <property type="molecule type" value="Genomic_DNA"/>
</dbReference>
<accession>A0A9J6P9B2</accession>
<dbReference type="InterPro" id="IPR006311">
    <property type="entry name" value="TAT_signal"/>
</dbReference>
<dbReference type="PIRSF" id="PIRSF036704">
    <property type="entry name" value="UCP036704"/>
    <property type="match status" value="1"/>
</dbReference>
<evidence type="ECO:0000313" key="2">
    <source>
        <dbReference type="Proteomes" id="UP001055804"/>
    </source>
</evidence>
<keyword evidence="2" id="KW-1185">Reference proteome</keyword>